<organism evidence="2 3">
    <name type="scientific">Streblomastix strix</name>
    <dbReference type="NCBI Taxonomy" id="222440"/>
    <lineage>
        <taxon>Eukaryota</taxon>
        <taxon>Metamonada</taxon>
        <taxon>Preaxostyla</taxon>
        <taxon>Oxymonadida</taxon>
        <taxon>Streblomastigidae</taxon>
        <taxon>Streblomastix</taxon>
    </lineage>
</organism>
<dbReference type="AlphaFoldDB" id="A0A5J4X2T8"/>
<reference evidence="2 3" key="1">
    <citation type="submission" date="2019-03" db="EMBL/GenBank/DDBJ databases">
        <title>Single cell metagenomics reveals metabolic interactions within the superorganism composed of flagellate Streblomastix strix and complex community of Bacteroidetes bacteria on its surface.</title>
        <authorList>
            <person name="Treitli S.C."/>
            <person name="Kolisko M."/>
            <person name="Husnik F."/>
            <person name="Keeling P."/>
            <person name="Hampl V."/>
        </authorList>
    </citation>
    <scope>NUCLEOTIDE SEQUENCE [LARGE SCALE GENOMIC DNA]</scope>
    <source>
        <strain evidence="2">ST1C</strain>
    </source>
</reference>
<protein>
    <submittedName>
        <fullName evidence="2">Uncharacterized protein</fullName>
    </submittedName>
</protein>
<gene>
    <name evidence="2" type="ORF">EZS28_003127</name>
</gene>
<feature type="region of interest" description="Disordered" evidence="1">
    <location>
        <begin position="178"/>
        <end position="207"/>
    </location>
</feature>
<evidence type="ECO:0000256" key="1">
    <source>
        <dbReference type="SAM" id="MobiDB-lite"/>
    </source>
</evidence>
<accession>A0A5J4X2T8</accession>
<name>A0A5J4X2T8_9EUKA</name>
<comment type="caution">
    <text evidence="2">The sequence shown here is derived from an EMBL/GenBank/DDBJ whole genome shotgun (WGS) entry which is preliminary data.</text>
</comment>
<dbReference type="Proteomes" id="UP000324800">
    <property type="component" value="Unassembled WGS sequence"/>
</dbReference>
<dbReference type="EMBL" id="SNRW01000405">
    <property type="protein sequence ID" value="KAA6401353.1"/>
    <property type="molecule type" value="Genomic_DNA"/>
</dbReference>
<proteinExistence type="predicted"/>
<evidence type="ECO:0000313" key="2">
    <source>
        <dbReference type="EMBL" id="KAA6401353.1"/>
    </source>
</evidence>
<sequence>MTPTAPQHDPKLISENPPQAMVSPCGTIEIPCQTIGNALLQVDNTTQWTILADNGNYVENLSDASLFRNKLIGHNVIFSGESILFSTFRSAISLGTTPIENIVVHLTQNSQFSANNATLVNENIERGVSTSKSNFHPFFLVESDCKLEINNCSVTFYKNTEQDAVASPFVLITVPSINHDIDPDNPTDPGNNPQDPDTPQDPDHTIQPINTLKYNTLLNYKHNNNNNKLNNNPSNQPDNDEIIPTVYIYNSNFSRLNYIQEDIIKSQFPHDFNSSSIYILIKHTQFTDISIRGGSIINCEDKGILQIQGWSFNNIQLIGEAYLNTLVKTYLSPSLVTSTNKEEILIFVIDNQIRELFMSSTADIITGSNKIGQASGIYKKGGCLCIGPTQIGNNNGVNDIGKNTEKLELFGVLRQNESNLFLASGAITAENCDSVVIRSIAFSNAYIGEIAFKATAMKEKQNYITSISRSIRFSVMMWDLQLEFNWKIRRNNY</sequence>
<evidence type="ECO:0000313" key="3">
    <source>
        <dbReference type="Proteomes" id="UP000324800"/>
    </source>
</evidence>
<feature type="compositionally biased region" description="Low complexity" evidence="1">
    <location>
        <begin position="187"/>
        <end position="197"/>
    </location>
</feature>